<proteinExistence type="predicted"/>
<gene>
    <name evidence="1" type="ORF">DPD27_24965</name>
</gene>
<protein>
    <submittedName>
        <fullName evidence="1">Uncharacterized protein</fullName>
    </submittedName>
</protein>
<organism evidence="1">
    <name type="scientific">Salmonella newport</name>
    <dbReference type="NCBI Taxonomy" id="108619"/>
    <lineage>
        <taxon>Bacteria</taxon>
        <taxon>Pseudomonadati</taxon>
        <taxon>Pseudomonadota</taxon>
        <taxon>Gammaproteobacteria</taxon>
        <taxon>Enterobacterales</taxon>
        <taxon>Enterobacteriaceae</taxon>
        <taxon>Salmonella</taxon>
    </lineage>
</organism>
<dbReference type="AlphaFoldDB" id="A0A5W1Z7Q9"/>
<comment type="caution">
    <text evidence="1">The sequence shown here is derived from an EMBL/GenBank/DDBJ whole genome shotgun (WGS) entry which is preliminary data.</text>
</comment>
<name>A0A5W1Z7Q9_SALNE</name>
<accession>A0A5W1Z7Q9</accession>
<dbReference type="EMBL" id="AAHHZF010000035">
    <property type="protein sequence ID" value="EBW3121596.1"/>
    <property type="molecule type" value="Genomic_DNA"/>
</dbReference>
<sequence length="84" mass="9691">MKVFVVILLMAAATLLIIHFFEEDDYSKAQLEINKVLYNKIKDCKLLEVAHYNGFWEAKTNKLDCNGVIYNISTSDYDNAMNSH</sequence>
<evidence type="ECO:0000313" key="1">
    <source>
        <dbReference type="EMBL" id="EBW3121596.1"/>
    </source>
</evidence>
<reference evidence="1" key="1">
    <citation type="submission" date="2018-06" db="EMBL/GenBank/DDBJ databases">
        <authorList>
            <person name="Ashton P.M."/>
            <person name="Dallman T."/>
            <person name="Nair S."/>
            <person name="De Pinna E."/>
            <person name="Peters T."/>
            <person name="Grant K."/>
        </authorList>
    </citation>
    <scope>NUCLEOTIDE SEQUENCE</scope>
    <source>
        <strain evidence="1">253904</strain>
    </source>
</reference>